<name>A0A2P7RZY1_9HYPH</name>
<organism evidence="1 2">
    <name type="scientific">Kumtagia ephedrae</name>
    <dbReference type="NCBI Taxonomy" id="2116701"/>
    <lineage>
        <taxon>Bacteria</taxon>
        <taxon>Pseudomonadati</taxon>
        <taxon>Pseudomonadota</taxon>
        <taxon>Alphaproteobacteria</taxon>
        <taxon>Hyphomicrobiales</taxon>
        <taxon>Phyllobacteriaceae</taxon>
        <taxon>Kumtagia</taxon>
    </lineage>
</organism>
<evidence type="ECO:0000313" key="1">
    <source>
        <dbReference type="EMBL" id="PSJ55736.1"/>
    </source>
</evidence>
<evidence type="ECO:0000313" key="2">
    <source>
        <dbReference type="Proteomes" id="UP000241229"/>
    </source>
</evidence>
<protein>
    <recommendedName>
        <fullName evidence="3">Anti-sigma factor NepR domain-containing protein</fullName>
    </recommendedName>
</protein>
<accession>A0A2P7RZY1</accession>
<sequence>MFGKHEKKPGDVKSEFRRQMRSAQLRRFVGTLPTYAVDPELPERFVKLLHQLDRAVEEADAGRPTPAAQPQ</sequence>
<dbReference type="EMBL" id="PXYK01000026">
    <property type="protein sequence ID" value="PSJ55736.1"/>
    <property type="molecule type" value="Genomic_DNA"/>
</dbReference>
<keyword evidence="2" id="KW-1185">Reference proteome</keyword>
<dbReference type="Proteomes" id="UP000241229">
    <property type="component" value="Unassembled WGS sequence"/>
</dbReference>
<dbReference type="AlphaFoldDB" id="A0A2P7RZY1"/>
<evidence type="ECO:0008006" key="3">
    <source>
        <dbReference type="Google" id="ProtNLM"/>
    </source>
</evidence>
<proteinExistence type="predicted"/>
<comment type="caution">
    <text evidence="1">The sequence shown here is derived from an EMBL/GenBank/DDBJ whole genome shotgun (WGS) entry which is preliminary data.</text>
</comment>
<reference evidence="1 2" key="1">
    <citation type="submission" date="2018-03" db="EMBL/GenBank/DDBJ databases">
        <title>The draft genome of Mesorhizobium sp. 6GN-30.</title>
        <authorList>
            <person name="Liu L."/>
            <person name="Li L."/>
            <person name="Wang T."/>
            <person name="Zhang X."/>
            <person name="Liang L."/>
        </authorList>
    </citation>
    <scope>NUCLEOTIDE SEQUENCE [LARGE SCALE GENOMIC DNA]</scope>
    <source>
        <strain evidence="1 2">6GN30</strain>
    </source>
</reference>
<dbReference type="OrthoDB" id="8098780at2"/>
<gene>
    <name evidence="1" type="ORF">C7I84_22710</name>
</gene>